<reference evidence="1" key="1">
    <citation type="submission" date="2016-06" db="EMBL/GenBank/DDBJ databases">
        <title>Complete sequence of Ti-plasmid pTiEU6.</title>
        <authorList>
            <person name="Shao S."/>
            <person name="Henkel C."/>
            <person name="van Heusden G.H."/>
            <person name="Hooykaas P."/>
        </authorList>
    </citation>
    <scope>NUCLEOTIDE SEQUENCE</scope>
    <source>
        <strain evidence="1">EU6</strain>
        <plasmid evidence="1">pTiEU6</plasmid>
    </source>
</reference>
<accession>A0A3S6I907</accession>
<name>A0A3S6I907_AGRTU</name>
<dbReference type="EMBL" id="KX388535">
    <property type="protein sequence ID" value="ARU12425.1"/>
    <property type="molecule type" value="Genomic_DNA"/>
</dbReference>
<sequence>MAFRKVVFHPLDIEKMDLDHCRNELAVTKPLHVGVMTPSLFSDASPDTSLLPGFLACDLMRLLFRHWPTFGYTQRPVPRLVIRRTSIGPELSSVRR</sequence>
<keyword evidence="1" id="KW-0614">Plasmid</keyword>
<gene>
    <name evidence="1" type="ORF">AgrTiEU6_210</name>
</gene>
<dbReference type="AlphaFoldDB" id="A0A3S6I907"/>
<evidence type="ECO:0000313" key="1">
    <source>
        <dbReference type="EMBL" id="ARU12425.1"/>
    </source>
</evidence>
<geneLocation type="plasmid" evidence="1">
    <name>pTiEU6</name>
</geneLocation>
<protein>
    <submittedName>
        <fullName evidence="1">Uncharacterized protein</fullName>
    </submittedName>
</protein>
<organism evidence="1">
    <name type="scientific">Agrobacterium tumefaciens</name>
    <dbReference type="NCBI Taxonomy" id="358"/>
    <lineage>
        <taxon>Bacteria</taxon>
        <taxon>Pseudomonadati</taxon>
        <taxon>Pseudomonadota</taxon>
        <taxon>Alphaproteobacteria</taxon>
        <taxon>Hyphomicrobiales</taxon>
        <taxon>Rhizobiaceae</taxon>
        <taxon>Rhizobium/Agrobacterium group</taxon>
        <taxon>Agrobacterium</taxon>
        <taxon>Agrobacterium tumefaciens complex</taxon>
    </lineage>
</organism>
<proteinExistence type="predicted"/>